<protein>
    <submittedName>
        <fullName evidence="1">Uncharacterized protein</fullName>
    </submittedName>
</protein>
<sequence>MPPKRGRQKHLHTIDRNRVRTLYYDGRLGPTEISKRTGYSIHQVKYAIRASSPTPSPRTGRPLAMSYKQEEELVEYVLGSQETRQKTYLELSSALFEGQFSQWVIQRALYRQGFRRRVARQKPPISETNRVKRLSFAEAHKNWTPAQWAAILWTGETWVNGGTHRQVLVTRRPGEEWDPTCIVDKHQRKRGWMFCGCFSGRGKGPGILWEKDWGTVTKESYQEHTVPAIIGWIKLARRDGEMLSLMQDGASAHKAKETIQDLSERGIETELWPPFSPDLNPIESCWDWMKDYIEDKHRQNATPSDEQLHGFVKEAWEALPDEFLQAQIAAMPDRMAAVITANGLHTKY</sequence>
<evidence type="ECO:0000313" key="2">
    <source>
        <dbReference type="Proteomes" id="UP001143910"/>
    </source>
</evidence>
<name>A0ACC1NEB7_9HYPO</name>
<reference evidence="1" key="1">
    <citation type="submission" date="2022-08" db="EMBL/GenBank/DDBJ databases">
        <title>Genome Sequence of Lecanicillium fungicola.</title>
        <authorList>
            <person name="Buettner E."/>
        </authorList>
    </citation>
    <scope>NUCLEOTIDE SEQUENCE</scope>
    <source>
        <strain evidence="1">Babe33</strain>
    </source>
</reference>
<proteinExistence type="predicted"/>
<keyword evidence="2" id="KW-1185">Reference proteome</keyword>
<accession>A0ACC1NEB7</accession>
<evidence type="ECO:0000313" key="1">
    <source>
        <dbReference type="EMBL" id="KAJ2976971.1"/>
    </source>
</evidence>
<dbReference type="Proteomes" id="UP001143910">
    <property type="component" value="Unassembled WGS sequence"/>
</dbReference>
<dbReference type="EMBL" id="JANJQO010000520">
    <property type="protein sequence ID" value="KAJ2976971.1"/>
    <property type="molecule type" value="Genomic_DNA"/>
</dbReference>
<gene>
    <name evidence="1" type="ORF">NQ176_g4631</name>
</gene>
<comment type="caution">
    <text evidence="1">The sequence shown here is derived from an EMBL/GenBank/DDBJ whole genome shotgun (WGS) entry which is preliminary data.</text>
</comment>
<organism evidence="1 2">
    <name type="scientific">Zarea fungicola</name>
    <dbReference type="NCBI Taxonomy" id="93591"/>
    <lineage>
        <taxon>Eukaryota</taxon>
        <taxon>Fungi</taxon>
        <taxon>Dikarya</taxon>
        <taxon>Ascomycota</taxon>
        <taxon>Pezizomycotina</taxon>
        <taxon>Sordariomycetes</taxon>
        <taxon>Hypocreomycetidae</taxon>
        <taxon>Hypocreales</taxon>
        <taxon>Cordycipitaceae</taxon>
        <taxon>Zarea</taxon>
    </lineage>
</organism>